<evidence type="ECO:0000313" key="2">
    <source>
        <dbReference type="Proteomes" id="UP001549146"/>
    </source>
</evidence>
<dbReference type="RefSeq" id="WP_354509692.1">
    <property type="nucleotide sequence ID" value="NZ_JBEPMO010000013.1"/>
</dbReference>
<evidence type="ECO:0008006" key="3">
    <source>
        <dbReference type="Google" id="ProtNLM"/>
    </source>
</evidence>
<dbReference type="EMBL" id="JBEPMO010000013">
    <property type="protein sequence ID" value="MET3732454.1"/>
    <property type="molecule type" value="Genomic_DNA"/>
</dbReference>
<evidence type="ECO:0000313" key="1">
    <source>
        <dbReference type="EMBL" id="MET3732454.1"/>
    </source>
</evidence>
<dbReference type="Proteomes" id="UP001549146">
    <property type="component" value="Unassembled WGS sequence"/>
</dbReference>
<reference evidence="1 2" key="1">
    <citation type="submission" date="2024-06" db="EMBL/GenBank/DDBJ databases">
        <title>Genomic Encyclopedia of Type Strains, Phase IV (KMG-IV): sequencing the most valuable type-strain genomes for metagenomic binning, comparative biology and taxonomic classification.</title>
        <authorList>
            <person name="Goeker M."/>
        </authorList>
    </citation>
    <scope>NUCLEOTIDE SEQUENCE [LARGE SCALE GENOMIC DNA]</scope>
    <source>
        <strain evidence="1 2">DSM 29388</strain>
    </source>
</reference>
<organism evidence="1 2">
    <name type="scientific">Moheibacter stercoris</name>
    <dbReference type="NCBI Taxonomy" id="1628251"/>
    <lineage>
        <taxon>Bacteria</taxon>
        <taxon>Pseudomonadati</taxon>
        <taxon>Bacteroidota</taxon>
        <taxon>Flavobacteriia</taxon>
        <taxon>Flavobacteriales</taxon>
        <taxon>Weeksellaceae</taxon>
        <taxon>Moheibacter</taxon>
    </lineage>
</organism>
<accession>A0ABV2LV93</accession>
<proteinExistence type="predicted"/>
<keyword evidence="2" id="KW-1185">Reference proteome</keyword>
<gene>
    <name evidence="1" type="ORF">ABID46_002043</name>
</gene>
<comment type="caution">
    <text evidence="1">The sequence shown here is derived from an EMBL/GenBank/DDBJ whole genome shotgun (WGS) entry which is preliminary data.</text>
</comment>
<sequence length="245" mass="28704">MKSFLLVLCFFLTNFELYSQEKPTEVLVLSTLHKGHLSNPNYPYETISQIIQNFDPDVLGVEIRAEDLKLDKDYLSKFYPLEMYQYLFQTDSISYYGFDWLGEEIEGIPMPENFFPEISSIIKLRKQLAENQEVQAKLSILSHVSNEKNNLAKISSPQEMIDGRYDVLNRVYYKQMMDLMADTELKGIPEFYLKRDQKIAENILRIIQANSGKKFLFLMGADHRSFTVDYLEEQLGDQIELVQEF</sequence>
<protein>
    <recommendedName>
        <fullName evidence="3">Haem-binding uptake Tiki superfamily ChaN domain-containing protein</fullName>
    </recommendedName>
</protein>
<name>A0ABV2LV93_9FLAO</name>